<name>A0A371IAA9_MUCPR</name>
<evidence type="ECO:0000313" key="1">
    <source>
        <dbReference type="EMBL" id="RDY11972.1"/>
    </source>
</evidence>
<evidence type="ECO:0000313" key="2">
    <source>
        <dbReference type="Proteomes" id="UP000257109"/>
    </source>
</evidence>
<dbReference type="Proteomes" id="UP000257109">
    <property type="component" value="Unassembled WGS sequence"/>
</dbReference>
<sequence>LNGVIPMHIELSRQVGSLGTHFRKKRSNFRPTPNGWDKLPQTFSLIVTTDREIAHEHISKELQETNFKRSSSTVSIRSFSSIDAFTVQRTYSDIPRVHGVACCPNDILNVHSEIHSPKDIFYIHREAHHPKDVLSIHRRTKRPKMQSRVYRRTQNPKSFLLSKEEIVQKCWENDLESYGTEGHAVNIPLMFKGQNYDYWKQRMMAFFDACHINMWEVVENDNYIPNIKEGAEIP</sequence>
<proteinExistence type="predicted"/>
<reference evidence="1" key="1">
    <citation type="submission" date="2018-05" db="EMBL/GenBank/DDBJ databases">
        <title>Draft genome of Mucuna pruriens seed.</title>
        <authorList>
            <person name="Nnadi N.E."/>
            <person name="Vos R."/>
            <person name="Hasami M.H."/>
            <person name="Devisetty U.K."/>
            <person name="Aguiy J.C."/>
        </authorList>
    </citation>
    <scope>NUCLEOTIDE SEQUENCE [LARGE SCALE GENOMIC DNA]</scope>
    <source>
        <strain evidence="1">JCA_2017</strain>
    </source>
</reference>
<feature type="non-terminal residue" evidence="1">
    <location>
        <position position="1"/>
    </location>
</feature>
<dbReference type="EMBL" id="QJKJ01000546">
    <property type="protein sequence ID" value="RDY11972.1"/>
    <property type="molecule type" value="Genomic_DNA"/>
</dbReference>
<protein>
    <submittedName>
        <fullName evidence="1">Uncharacterized protein</fullName>
    </submittedName>
</protein>
<accession>A0A371IAA9</accession>
<comment type="caution">
    <text evidence="1">The sequence shown here is derived from an EMBL/GenBank/DDBJ whole genome shotgun (WGS) entry which is preliminary data.</text>
</comment>
<organism evidence="1 2">
    <name type="scientific">Mucuna pruriens</name>
    <name type="common">Velvet bean</name>
    <name type="synonym">Dolichos pruriens</name>
    <dbReference type="NCBI Taxonomy" id="157652"/>
    <lineage>
        <taxon>Eukaryota</taxon>
        <taxon>Viridiplantae</taxon>
        <taxon>Streptophyta</taxon>
        <taxon>Embryophyta</taxon>
        <taxon>Tracheophyta</taxon>
        <taxon>Spermatophyta</taxon>
        <taxon>Magnoliopsida</taxon>
        <taxon>eudicotyledons</taxon>
        <taxon>Gunneridae</taxon>
        <taxon>Pentapetalae</taxon>
        <taxon>rosids</taxon>
        <taxon>fabids</taxon>
        <taxon>Fabales</taxon>
        <taxon>Fabaceae</taxon>
        <taxon>Papilionoideae</taxon>
        <taxon>50 kb inversion clade</taxon>
        <taxon>NPAAA clade</taxon>
        <taxon>indigoferoid/millettioid clade</taxon>
        <taxon>Phaseoleae</taxon>
        <taxon>Mucuna</taxon>
    </lineage>
</organism>
<dbReference type="OrthoDB" id="1418274at2759"/>
<keyword evidence="2" id="KW-1185">Reference proteome</keyword>
<dbReference type="AlphaFoldDB" id="A0A371IAA9"/>
<gene>
    <name evidence="1" type="ORF">CR513_03291</name>
</gene>